<sequence>MKRNYLAGAVLLLFATAASSADQGANAAAVPGTAKARNACLDEVAKITGMARNTLSVIEVLTSEAGIGVNIQVPGAQAPWSCLADANGKVQGASYTGSEGKL</sequence>
<evidence type="ECO:0000313" key="2">
    <source>
        <dbReference type="EMBL" id="SUD69339.1"/>
    </source>
</evidence>
<proteinExistence type="predicted"/>
<feature type="chain" id="PRO_5016814238" evidence="1">
    <location>
        <begin position="21"/>
        <end position="102"/>
    </location>
</feature>
<feature type="signal peptide" evidence="1">
    <location>
        <begin position="1"/>
        <end position="20"/>
    </location>
</feature>
<evidence type="ECO:0000256" key="1">
    <source>
        <dbReference type="SAM" id="SignalP"/>
    </source>
</evidence>
<accession>A0A379KN55</accession>
<protein>
    <submittedName>
        <fullName evidence="2">Uncharacterized protein</fullName>
    </submittedName>
</protein>
<dbReference type="Proteomes" id="UP000254602">
    <property type="component" value="Unassembled WGS sequence"/>
</dbReference>
<reference evidence="2 3" key="1">
    <citation type="submission" date="2018-06" db="EMBL/GenBank/DDBJ databases">
        <authorList>
            <consortium name="Pathogen Informatics"/>
            <person name="Doyle S."/>
        </authorList>
    </citation>
    <scope>NUCLEOTIDE SEQUENCE [LARGE SCALE GENOMIC DNA]</scope>
    <source>
        <strain evidence="2 3">NCTC7914</strain>
    </source>
</reference>
<name>A0A379KN55_PSEPU</name>
<gene>
    <name evidence="2" type="ORF">NCTC7914_03481</name>
</gene>
<evidence type="ECO:0000313" key="3">
    <source>
        <dbReference type="Proteomes" id="UP000254602"/>
    </source>
</evidence>
<keyword evidence="1" id="KW-0732">Signal</keyword>
<dbReference type="RefSeq" id="WP_115274543.1">
    <property type="nucleotide sequence ID" value="NZ_JABTYF010000007.1"/>
</dbReference>
<dbReference type="AlphaFoldDB" id="A0A379KN55"/>
<dbReference type="EMBL" id="UGUY01000001">
    <property type="protein sequence ID" value="SUD69339.1"/>
    <property type="molecule type" value="Genomic_DNA"/>
</dbReference>
<organism evidence="2 3">
    <name type="scientific">Pseudomonas putida</name>
    <name type="common">Arthrobacter siderocapsulatus</name>
    <dbReference type="NCBI Taxonomy" id="303"/>
    <lineage>
        <taxon>Bacteria</taxon>
        <taxon>Pseudomonadati</taxon>
        <taxon>Pseudomonadota</taxon>
        <taxon>Gammaproteobacteria</taxon>
        <taxon>Pseudomonadales</taxon>
        <taxon>Pseudomonadaceae</taxon>
        <taxon>Pseudomonas</taxon>
    </lineage>
</organism>